<protein>
    <submittedName>
        <fullName evidence="2">Uncharacterized protein</fullName>
    </submittedName>
</protein>
<keyword evidence="3" id="KW-1185">Reference proteome</keyword>
<accession>A0ABR0R1B3</accession>
<organism evidence="2 3">
    <name type="scientific">Gossypium arboreum</name>
    <name type="common">Tree cotton</name>
    <name type="synonym">Gossypium nanking</name>
    <dbReference type="NCBI Taxonomy" id="29729"/>
    <lineage>
        <taxon>Eukaryota</taxon>
        <taxon>Viridiplantae</taxon>
        <taxon>Streptophyta</taxon>
        <taxon>Embryophyta</taxon>
        <taxon>Tracheophyta</taxon>
        <taxon>Spermatophyta</taxon>
        <taxon>Magnoliopsida</taxon>
        <taxon>eudicotyledons</taxon>
        <taxon>Gunneridae</taxon>
        <taxon>Pentapetalae</taxon>
        <taxon>rosids</taxon>
        <taxon>malvids</taxon>
        <taxon>Malvales</taxon>
        <taxon>Malvaceae</taxon>
        <taxon>Malvoideae</taxon>
        <taxon>Gossypium</taxon>
    </lineage>
</organism>
<sequence>MASFSASASSSTIEFQASNMDKERGVDVSNRDNNSWDVHPRADDTKSQYVDEICMIKNMACNRDV</sequence>
<evidence type="ECO:0000256" key="1">
    <source>
        <dbReference type="SAM" id="MobiDB-lite"/>
    </source>
</evidence>
<name>A0ABR0R1B3_GOSAR</name>
<evidence type="ECO:0000313" key="2">
    <source>
        <dbReference type="EMBL" id="KAK5845380.1"/>
    </source>
</evidence>
<proteinExistence type="predicted"/>
<feature type="region of interest" description="Disordered" evidence="1">
    <location>
        <begin position="1"/>
        <end position="42"/>
    </location>
</feature>
<evidence type="ECO:0000313" key="3">
    <source>
        <dbReference type="Proteomes" id="UP001358586"/>
    </source>
</evidence>
<reference evidence="2 3" key="1">
    <citation type="submission" date="2023-03" db="EMBL/GenBank/DDBJ databases">
        <title>WGS of Gossypium arboreum.</title>
        <authorList>
            <person name="Yu D."/>
        </authorList>
    </citation>
    <scope>NUCLEOTIDE SEQUENCE [LARGE SCALE GENOMIC DNA]</scope>
    <source>
        <tissue evidence="2">Leaf</tissue>
    </source>
</reference>
<comment type="caution">
    <text evidence="2">The sequence shown here is derived from an EMBL/GenBank/DDBJ whole genome shotgun (WGS) entry which is preliminary data.</text>
</comment>
<dbReference type="EMBL" id="JARKNE010000001">
    <property type="protein sequence ID" value="KAK5845380.1"/>
    <property type="molecule type" value="Genomic_DNA"/>
</dbReference>
<dbReference type="Proteomes" id="UP001358586">
    <property type="component" value="Chromosome 1"/>
</dbReference>
<gene>
    <name evidence="2" type="ORF">PVK06_001556</name>
</gene>
<feature type="compositionally biased region" description="Low complexity" evidence="1">
    <location>
        <begin position="1"/>
        <end position="11"/>
    </location>
</feature>
<feature type="compositionally biased region" description="Basic and acidic residues" evidence="1">
    <location>
        <begin position="20"/>
        <end position="30"/>
    </location>
</feature>